<dbReference type="NCBIfam" id="TIGR00229">
    <property type="entry name" value="sensory_box"/>
    <property type="match status" value="1"/>
</dbReference>
<evidence type="ECO:0000256" key="1">
    <source>
        <dbReference type="ARBA" id="ARBA00000085"/>
    </source>
</evidence>
<accession>A0ABQ2DFT6</accession>
<dbReference type="PROSITE" id="PS50112">
    <property type="entry name" value="PAS"/>
    <property type="match status" value="1"/>
</dbReference>
<dbReference type="InterPro" id="IPR035965">
    <property type="entry name" value="PAS-like_dom_sf"/>
</dbReference>
<evidence type="ECO:0000259" key="7">
    <source>
        <dbReference type="PROSITE" id="PS50113"/>
    </source>
</evidence>
<evidence type="ECO:0000313" key="8">
    <source>
        <dbReference type="EMBL" id="GGJ54274.1"/>
    </source>
</evidence>
<proteinExistence type="predicted"/>
<dbReference type="PANTHER" id="PTHR43304">
    <property type="entry name" value="PHYTOCHROME-LIKE PROTEIN CPH1"/>
    <property type="match status" value="1"/>
</dbReference>
<dbReference type="EC" id="2.7.13.3" evidence="2"/>
<name>A0ABQ2DFT6_9DEIO</name>
<dbReference type="InterPro" id="IPR000700">
    <property type="entry name" value="PAS-assoc_C"/>
</dbReference>
<dbReference type="Proteomes" id="UP000632222">
    <property type="component" value="Unassembled WGS sequence"/>
</dbReference>
<dbReference type="SUPFAM" id="SSF55785">
    <property type="entry name" value="PYP-like sensor domain (PAS domain)"/>
    <property type="match status" value="1"/>
</dbReference>
<keyword evidence="5" id="KW-0418">Kinase</keyword>
<evidence type="ECO:0000256" key="5">
    <source>
        <dbReference type="ARBA" id="ARBA00022777"/>
    </source>
</evidence>
<evidence type="ECO:0000256" key="3">
    <source>
        <dbReference type="ARBA" id="ARBA00022553"/>
    </source>
</evidence>
<comment type="caution">
    <text evidence="8">The sequence shown here is derived from an EMBL/GenBank/DDBJ whole genome shotgun (WGS) entry which is preliminary data.</text>
</comment>
<dbReference type="CDD" id="cd00130">
    <property type="entry name" value="PAS"/>
    <property type="match status" value="1"/>
</dbReference>
<dbReference type="Pfam" id="PF13426">
    <property type="entry name" value="PAS_9"/>
    <property type="match status" value="1"/>
</dbReference>
<dbReference type="PROSITE" id="PS50113">
    <property type="entry name" value="PAC"/>
    <property type="match status" value="1"/>
</dbReference>
<dbReference type="InterPro" id="IPR001610">
    <property type="entry name" value="PAC"/>
</dbReference>
<gene>
    <name evidence="8" type="ORF">GCM10008938_45450</name>
</gene>
<organism evidence="8 9">
    <name type="scientific">Deinococcus roseus</name>
    <dbReference type="NCBI Taxonomy" id="392414"/>
    <lineage>
        <taxon>Bacteria</taxon>
        <taxon>Thermotogati</taxon>
        <taxon>Deinococcota</taxon>
        <taxon>Deinococci</taxon>
        <taxon>Deinococcales</taxon>
        <taxon>Deinococcaceae</taxon>
        <taxon>Deinococcus</taxon>
    </lineage>
</organism>
<feature type="domain" description="PAC" evidence="7">
    <location>
        <begin position="172"/>
        <end position="224"/>
    </location>
</feature>
<evidence type="ECO:0000256" key="2">
    <source>
        <dbReference type="ARBA" id="ARBA00012438"/>
    </source>
</evidence>
<evidence type="ECO:0000256" key="4">
    <source>
        <dbReference type="ARBA" id="ARBA00022679"/>
    </source>
</evidence>
<dbReference type="SMART" id="SM00086">
    <property type="entry name" value="PAC"/>
    <property type="match status" value="1"/>
</dbReference>
<evidence type="ECO:0000259" key="6">
    <source>
        <dbReference type="PROSITE" id="PS50112"/>
    </source>
</evidence>
<comment type="catalytic activity">
    <reaction evidence="1">
        <text>ATP + protein L-histidine = ADP + protein N-phospho-L-histidine.</text>
        <dbReference type="EC" id="2.7.13.3"/>
    </reaction>
</comment>
<feature type="domain" description="PAS" evidence="6">
    <location>
        <begin position="98"/>
        <end position="168"/>
    </location>
</feature>
<keyword evidence="3" id="KW-0597">Phosphoprotein</keyword>
<dbReference type="InterPro" id="IPR052162">
    <property type="entry name" value="Sensor_kinase/Photoreceptor"/>
</dbReference>
<dbReference type="PANTHER" id="PTHR43304:SF1">
    <property type="entry name" value="PAC DOMAIN-CONTAINING PROTEIN"/>
    <property type="match status" value="1"/>
</dbReference>
<dbReference type="Gene3D" id="3.30.450.20">
    <property type="entry name" value="PAS domain"/>
    <property type="match status" value="1"/>
</dbReference>
<dbReference type="EMBL" id="BMOD01000029">
    <property type="protein sequence ID" value="GGJ54274.1"/>
    <property type="molecule type" value="Genomic_DNA"/>
</dbReference>
<dbReference type="InterPro" id="IPR000014">
    <property type="entry name" value="PAS"/>
</dbReference>
<reference evidence="9" key="1">
    <citation type="journal article" date="2019" name="Int. J. Syst. Evol. Microbiol.">
        <title>The Global Catalogue of Microorganisms (GCM) 10K type strain sequencing project: providing services to taxonomists for standard genome sequencing and annotation.</title>
        <authorList>
            <consortium name="The Broad Institute Genomics Platform"/>
            <consortium name="The Broad Institute Genome Sequencing Center for Infectious Disease"/>
            <person name="Wu L."/>
            <person name="Ma J."/>
        </authorList>
    </citation>
    <scope>NUCLEOTIDE SEQUENCE [LARGE SCALE GENOMIC DNA]</scope>
    <source>
        <strain evidence="9">JCM 14370</strain>
    </source>
</reference>
<keyword evidence="9" id="KW-1185">Reference proteome</keyword>
<sequence length="332" mass="38742">MIKNMTSTVSSGEVHLLCIFRLQNDGSLKHTSWFTEPREEVFAALQYASDNLQLADEQQNNFLRLNEYRLQILRELGGQGFNVLVYHDVPDAPLEHATDNVFYSVFKYSSIGMALVGIDGKWLQVNDALCDLLKYSRDELLNMSFQEVTHPEDVKEDLNYLQLLLDRKIETYQLLKRYITREGKVLWAQLNVSLIWRRDGTPRFLVAQIQDQTESIQYRDHLEKLNYDLEEAQKTARIATFLIDLQAHTITFSKSVRELVSHWKGTMRFRSLQQDLSAEQYEAFLNWISRCQDSLKPEDLEVHLTGFVNASLLFKGRLDQHDHNRILGVVQR</sequence>
<evidence type="ECO:0000313" key="9">
    <source>
        <dbReference type="Proteomes" id="UP000632222"/>
    </source>
</evidence>
<protein>
    <recommendedName>
        <fullName evidence="2">histidine kinase</fullName>
        <ecNumber evidence="2">2.7.13.3</ecNumber>
    </recommendedName>
</protein>
<keyword evidence="4" id="KW-0808">Transferase</keyword>
<dbReference type="SMART" id="SM00091">
    <property type="entry name" value="PAS"/>
    <property type="match status" value="2"/>
</dbReference>